<proteinExistence type="predicted"/>
<evidence type="ECO:0000313" key="1">
    <source>
        <dbReference type="EMBL" id="KAF9641811.1"/>
    </source>
</evidence>
<dbReference type="EMBL" id="MU119173">
    <property type="protein sequence ID" value="KAF9641811.1"/>
    <property type="molecule type" value="Genomic_DNA"/>
</dbReference>
<protein>
    <submittedName>
        <fullName evidence="1">Uncharacterized protein</fullName>
    </submittedName>
</protein>
<sequence length="179" mass="19467">MPNSTVFARLRSSDNVGGELQLIFPISQEEFDSLLAGEIEAEVHQVRESEVVRSGAQDEEDNLEYSDGWNVPTLLISGIIYPNGAMRNDFIVQAVYIVCIKLLGTKSIKIIGTQRKHNLHLTAHSPCHQTSMHITALTSGLTTCPVAQVAPKLGPADSASNDWLSSNIRSVDEPRGALS</sequence>
<reference evidence="1" key="2">
    <citation type="journal article" date="2020" name="Nat. Commun.">
        <title>Large-scale genome sequencing of mycorrhizal fungi provides insights into the early evolution of symbiotic traits.</title>
        <authorList>
            <person name="Miyauchi S."/>
            <person name="Kiss E."/>
            <person name="Kuo A."/>
            <person name="Drula E."/>
            <person name="Kohler A."/>
            <person name="Sanchez-Garcia M."/>
            <person name="Morin E."/>
            <person name="Andreopoulos B."/>
            <person name="Barry K.W."/>
            <person name="Bonito G."/>
            <person name="Buee M."/>
            <person name="Carver A."/>
            <person name="Chen C."/>
            <person name="Cichocki N."/>
            <person name="Clum A."/>
            <person name="Culley D."/>
            <person name="Crous P.W."/>
            <person name="Fauchery L."/>
            <person name="Girlanda M."/>
            <person name="Hayes R.D."/>
            <person name="Keri Z."/>
            <person name="LaButti K."/>
            <person name="Lipzen A."/>
            <person name="Lombard V."/>
            <person name="Magnuson J."/>
            <person name="Maillard F."/>
            <person name="Murat C."/>
            <person name="Nolan M."/>
            <person name="Ohm R.A."/>
            <person name="Pangilinan J."/>
            <person name="Pereira M.F."/>
            <person name="Perotto S."/>
            <person name="Peter M."/>
            <person name="Pfister S."/>
            <person name="Riley R."/>
            <person name="Sitrit Y."/>
            <person name="Stielow J.B."/>
            <person name="Szollosi G."/>
            <person name="Zifcakova L."/>
            <person name="Stursova M."/>
            <person name="Spatafora J.W."/>
            <person name="Tedersoo L."/>
            <person name="Vaario L.M."/>
            <person name="Yamada A."/>
            <person name="Yan M."/>
            <person name="Wang P."/>
            <person name="Xu J."/>
            <person name="Bruns T."/>
            <person name="Baldrian P."/>
            <person name="Vilgalys R."/>
            <person name="Dunand C."/>
            <person name="Henrissat B."/>
            <person name="Grigoriev I.V."/>
            <person name="Hibbett D."/>
            <person name="Nagy L.G."/>
            <person name="Martin F.M."/>
        </authorList>
    </citation>
    <scope>NUCLEOTIDE SEQUENCE</scope>
    <source>
        <strain evidence="1">P2</strain>
    </source>
</reference>
<accession>A0ACB6YWI0</accession>
<dbReference type="Proteomes" id="UP000886501">
    <property type="component" value="Unassembled WGS sequence"/>
</dbReference>
<gene>
    <name evidence="1" type="ORF">BDM02DRAFT_3194523</name>
</gene>
<keyword evidence="2" id="KW-1185">Reference proteome</keyword>
<reference evidence="1" key="1">
    <citation type="submission" date="2019-10" db="EMBL/GenBank/DDBJ databases">
        <authorList>
            <consortium name="DOE Joint Genome Institute"/>
            <person name="Kuo A."/>
            <person name="Miyauchi S."/>
            <person name="Kiss E."/>
            <person name="Drula E."/>
            <person name="Kohler A."/>
            <person name="Sanchez-Garcia M."/>
            <person name="Andreopoulos B."/>
            <person name="Barry K.W."/>
            <person name="Bonito G."/>
            <person name="Buee M."/>
            <person name="Carver A."/>
            <person name="Chen C."/>
            <person name="Cichocki N."/>
            <person name="Clum A."/>
            <person name="Culley D."/>
            <person name="Crous P.W."/>
            <person name="Fauchery L."/>
            <person name="Girlanda M."/>
            <person name="Hayes R."/>
            <person name="Keri Z."/>
            <person name="Labutti K."/>
            <person name="Lipzen A."/>
            <person name="Lombard V."/>
            <person name="Magnuson J."/>
            <person name="Maillard F."/>
            <person name="Morin E."/>
            <person name="Murat C."/>
            <person name="Nolan M."/>
            <person name="Ohm R."/>
            <person name="Pangilinan J."/>
            <person name="Pereira M."/>
            <person name="Perotto S."/>
            <person name="Peter M."/>
            <person name="Riley R."/>
            <person name="Sitrit Y."/>
            <person name="Stielow B."/>
            <person name="Szollosi G."/>
            <person name="Zifcakova L."/>
            <person name="Stursova M."/>
            <person name="Spatafora J.W."/>
            <person name="Tedersoo L."/>
            <person name="Vaario L.-M."/>
            <person name="Yamada A."/>
            <person name="Yan M."/>
            <person name="Wang P."/>
            <person name="Xu J."/>
            <person name="Bruns T."/>
            <person name="Baldrian P."/>
            <person name="Vilgalys R."/>
            <person name="Henrissat B."/>
            <person name="Grigoriev I.V."/>
            <person name="Hibbett D."/>
            <person name="Nagy L.G."/>
            <person name="Martin F.M."/>
        </authorList>
    </citation>
    <scope>NUCLEOTIDE SEQUENCE</scope>
    <source>
        <strain evidence="1">P2</strain>
    </source>
</reference>
<name>A0ACB6YWI0_THEGA</name>
<organism evidence="1 2">
    <name type="scientific">Thelephora ganbajun</name>
    <name type="common">Ganba fungus</name>
    <dbReference type="NCBI Taxonomy" id="370292"/>
    <lineage>
        <taxon>Eukaryota</taxon>
        <taxon>Fungi</taxon>
        <taxon>Dikarya</taxon>
        <taxon>Basidiomycota</taxon>
        <taxon>Agaricomycotina</taxon>
        <taxon>Agaricomycetes</taxon>
        <taxon>Thelephorales</taxon>
        <taxon>Thelephoraceae</taxon>
        <taxon>Thelephora</taxon>
    </lineage>
</organism>
<evidence type="ECO:0000313" key="2">
    <source>
        <dbReference type="Proteomes" id="UP000886501"/>
    </source>
</evidence>
<comment type="caution">
    <text evidence="1">The sequence shown here is derived from an EMBL/GenBank/DDBJ whole genome shotgun (WGS) entry which is preliminary data.</text>
</comment>